<dbReference type="OrthoDB" id="7700330at2759"/>
<dbReference type="Gene3D" id="1.10.1630.10">
    <property type="entry name" value="Nuclear receptor coactivator, CREB-bp-like, interlocking domain"/>
    <property type="match status" value="1"/>
</dbReference>
<evidence type="ECO:0000256" key="5">
    <source>
        <dbReference type="ARBA" id="ARBA00023015"/>
    </source>
</evidence>
<dbReference type="InterPro" id="IPR014744">
    <property type="entry name" value="Nuc_rcpt_coact_CREBbp"/>
</dbReference>
<dbReference type="GO" id="GO:0000123">
    <property type="term" value="C:histone acetyltransferase complex"/>
    <property type="evidence" value="ECO:0007669"/>
    <property type="project" value="InterPro"/>
</dbReference>
<dbReference type="Gene3D" id="3.30.40.10">
    <property type="entry name" value="Zinc/RING finger domain, C3HC4 (zinc finger)"/>
    <property type="match status" value="1"/>
</dbReference>
<dbReference type="STRING" id="6669.E9GB06"/>
<dbReference type="InParanoid" id="E9GB06"/>
<dbReference type="GO" id="GO:0003713">
    <property type="term" value="F:transcription coactivator activity"/>
    <property type="evidence" value="ECO:0007669"/>
    <property type="project" value="InterPro"/>
</dbReference>
<dbReference type="Pfam" id="PF09030">
    <property type="entry name" value="Creb_binding"/>
    <property type="match status" value="1"/>
</dbReference>
<evidence type="ECO:0000256" key="8">
    <source>
        <dbReference type="PROSITE-ProRule" id="PRU00175"/>
    </source>
</evidence>
<evidence type="ECO:0000256" key="7">
    <source>
        <dbReference type="ARBA" id="ARBA00023242"/>
    </source>
</evidence>
<dbReference type="KEGG" id="dpx:DAPPUDRAFT_100652"/>
<reference evidence="10 11" key="1">
    <citation type="journal article" date="2011" name="Science">
        <title>The ecoresponsive genome of Daphnia pulex.</title>
        <authorList>
            <person name="Colbourne J.K."/>
            <person name="Pfrender M.E."/>
            <person name="Gilbert D."/>
            <person name="Thomas W.K."/>
            <person name="Tucker A."/>
            <person name="Oakley T.H."/>
            <person name="Tokishita S."/>
            <person name="Aerts A."/>
            <person name="Arnold G.J."/>
            <person name="Basu M.K."/>
            <person name="Bauer D.J."/>
            <person name="Caceres C.E."/>
            <person name="Carmel L."/>
            <person name="Casola C."/>
            <person name="Choi J.H."/>
            <person name="Detter J.C."/>
            <person name="Dong Q."/>
            <person name="Dusheyko S."/>
            <person name="Eads B.D."/>
            <person name="Frohlich T."/>
            <person name="Geiler-Samerotte K.A."/>
            <person name="Gerlach D."/>
            <person name="Hatcher P."/>
            <person name="Jogdeo S."/>
            <person name="Krijgsveld J."/>
            <person name="Kriventseva E.V."/>
            <person name="Kultz D."/>
            <person name="Laforsch C."/>
            <person name="Lindquist E."/>
            <person name="Lopez J."/>
            <person name="Manak J.R."/>
            <person name="Muller J."/>
            <person name="Pangilinan J."/>
            <person name="Patwardhan R.P."/>
            <person name="Pitluck S."/>
            <person name="Pritham E.J."/>
            <person name="Rechtsteiner A."/>
            <person name="Rho M."/>
            <person name="Rogozin I.B."/>
            <person name="Sakarya O."/>
            <person name="Salamov A."/>
            <person name="Schaack S."/>
            <person name="Shapiro H."/>
            <person name="Shiga Y."/>
            <person name="Skalitzky C."/>
            <person name="Smith Z."/>
            <person name="Souvorov A."/>
            <person name="Sung W."/>
            <person name="Tang Z."/>
            <person name="Tsuchiya D."/>
            <person name="Tu H."/>
            <person name="Vos H."/>
            <person name="Wang M."/>
            <person name="Wolf Y.I."/>
            <person name="Yamagata H."/>
            <person name="Yamada T."/>
            <person name="Ye Y."/>
            <person name="Shaw J.R."/>
            <person name="Andrews J."/>
            <person name="Crease T.J."/>
            <person name="Tang H."/>
            <person name="Lucas S.M."/>
            <person name="Robertson H.M."/>
            <person name="Bork P."/>
            <person name="Koonin E.V."/>
            <person name="Zdobnov E.M."/>
            <person name="Grigoriev I.V."/>
            <person name="Lynch M."/>
            <person name="Boore J.L."/>
        </authorList>
    </citation>
    <scope>NUCLEOTIDE SEQUENCE [LARGE SCALE GENOMIC DNA]</scope>
</reference>
<evidence type="ECO:0000313" key="10">
    <source>
        <dbReference type="EMBL" id="EFX83353.1"/>
    </source>
</evidence>
<protein>
    <recommendedName>
        <fullName evidence="9">RING-type domain-containing protein</fullName>
    </recommendedName>
</protein>
<dbReference type="InterPro" id="IPR051435">
    <property type="entry name" value="RING_finger_E3_ubiq-ligases"/>
</dbReference>
<feature type="domain" description="RING-type" evidence="9">
    <location>
        <begin position="20"/>
        <end position="68"/>
    </location>
</feature>
<keyword evidence="6" id="KW-0804">Transcription</keyword>
<evidence type="ECO:0000256" key="2">
    <source>
        <dbReference type="ARBA" id="ARBA00022737"/>
    </source>
</evidence>
<dbReference type="Pfam" id="PF13445">
    <property type="entry name" value="zf-RING_UBOX"/>
    <property type="match status" value="1"/>
</dbReference>
<dbReference type="SMART" id="SM00184">
    <property type="entry name" value="RING"/>
    <property type="match status" value="1"/>
</dbReference>
<dbReference type="GO" id="GO:0061630">
    <property type="term" value="F:ubiquitin protein ligase activity"/>
    <property type="evidence" value="ECO:0000318"/>
    <property type="project" value="GO_Central"/>
</dbReference>
<dbReference type="InterPro" id="IPR001841">
    <property type="entry name" value="Znf_RING"/>
</dbReference>
<evidence type="ECO:0000256" key="1">
    <source>
        <dbReference type="ARBA" id="ARBA00022723"/>
    </source>
</evidence>
<name>E9GB06_DAPPU</name>
<evidence type="ECO:0000256" key="6">
    <source>
        <dbReference type="ARBA" id="ARBA00023163"/>
    </source>
</evidence>
<dbReference type="InterPro" id="IPR037073">
    <property type="entry name" value="Nuc_rcpt_coact_CREBbp_sf"/>
</dbReference>
<dbReference type="PhylomeDB" id="E9GB06"/>
<keyword evidence="7" id="KW-0539">Nucleus</keyword>
<dbReference type="Proteomes" id="UP000000305">
    <property type="component" value="Unassembled WGS sequence"/>
</dbReference>
<evidence type="ECO:0000256" key="4">
    <source>
        <dbReference type="ARBA" id="ARBA00022833"/>
    </source>
</evidence>
<dbReference type="InterPro" id="IPR013083">
    <property type="entry name" value="Znf_RING/FYVE/PHD"/>
</dbReference>
<dbReference type="CDD" id="cd20910">
    <property type="entry name" value="NCBD_CREBBP-p300_like"/>
    <property type="match status" value="1"/>
</dbReference>
<dbReference type="InterPro" id="IPR027370">
    <property type="entry name" value="Znf-RING_euk"/>
</dbReference>
<keyword evidence="11" id="KW-1185">Reference proteome</keyword>
<dbReference type="SUPFAM" id="SSF69125">
    <property type="entry name" value="Nuclear receptor coactivator interlocking domain"/>
    <property type="match status" value="1"/>
</dbReference>
<dbReference type="PROSITE" id="PS00518">
    <property type="entry name" value="ZF_RING_1"/>
    <property type="match status" value="1"/>
</dbReference>
<evidence type="ECO:0000313" key="11">
    <source>
        <dbReference type="Proteomes" id="UP000000305"/>
    </source>
</evidence>
<keyword evidence="4" id="KW-0862">Zinc</keyword>
<accession>E9GB06</accession>
<keyword evidence="1" id="KW-0479">Metal-binding</keyword>
<dbReference type="InterPro" id="IPR009110">
    <property type="entry name" value="Nuc_rcpt_coact"/>
</dbReference>
<dbReference type="GO" id="GO:0004402">
    <property type="term" value="F:histone acetyltransferase activity"/>
    <property type="evidence" value="ECO:0007669"/>
    <property type="project" value="InterPro"/>
</dbReference>
<dbReference type="InterPro" id="IPR017907">
    <property type="entry name" value="Znf_RING_CS"/>
</dbReference>
<dbReference type="EMBL" id="GL732537">
    <property type="protein sequence ID" value="EFX83353.1"/>
    <property type="molecule type" value="Genomic_DNA"/>
</dbReference>
<evidence type="ECO:0000259" key="9">
    <source>
        <dbReference type="PROSITE" id="PS50089"/>
    </source>
</evidence>
<proteinExistence type="predicted"/>
<dbReference type="PROSITE" id="PS50089">
    <property type="entry name" value="ZF_RING_2"/>
    <property type="match status" value="1"/>
</dbReference>
<keyword evidence="5" id="KW-0805">Transcription regulation</keyword>
<keyword evidence="2" id="KW-0677">Repeat</keyword>
<dbReference type="AlphaFoldDB" id="E9GB06"/>
<gene>
    <name evidence="10" type="ORF">DAPPUDRAFT_100652</name>
</gene>
<evidence type="ECO:0000256" key="3">
    <source>
        <dbReference type="ARBA" id="ARBA00022771"/>
    </source>
</evidence>
<sequence length="139" mass="16094">MSTAEIVDQLNALWDEETQCSICLEFFDEEIRVKTFLDCRHYFCLFCIKECRSLPGSSGKEILCPICRSKTSCKELAQLHMPNLTSALHQLLKTLREPSTPEQQQEVVTILRGNPQLMAAFVKQRRILLQQNQNQHQQL</sequence>
<dbReference type="HOGENOM" id="CLU_1847127_0_0_1"/>
<dbReference type="SUPFAM" id="SSF57850">
    <property type="entry name" value="RING/U-box"/>
    <property type="match status" value="1"/>
</dbReference>
<organism evidence="10 11">
    <name type="scientific">Daphnia pulex</name>
    <name type="common">Water flea</name>
    <dbReference type="NCBI Taxonomy" id="6669"/>
    <lineage>
        <taxon>Eukaryota</taxon>
        <taxon>Metazoa</taxon>
        <taxon>Ecdysozoa</taxon>
        <taxon>Arthropoda</taxon>
        <taxon>Crustacea</taxon>
        <taxon>Branchiopoda</taxon>
        <taxon>Diplostraca</taxon>
        <taxon>Cladocera</taxon>
        <taxon>Anomopoda</taxon>
        <taxon>Daphniidae</taxon>
        <taxon>Daphnia</taxon>
    </lineage>
</organism>
<dbReference type="GO" id="GO:0016567">
    <property type="term" value="P:protein ubiquitination"/>
    <property type="evidence" value="ECO:0000318"/>
    <property type="project" value="GO_Central"/>
</dbReference>
<dbReference type="PANTHER" id="PTHR22791:SF33">
    <property type="entry name" value="RING-TYPE DOMAIN-CONTAINING PROTEIN"/>
    <property type="match status" value="1"/>
</dbReference>
<dbReference type="PANTHER" id="PTHR22791">
    <property type="entry name" value="RING-TYPE DOMAIN-CONTAINING PROTEIN"/>
    <property type="match status" value="1"/>
</dbReference>
<dbReference type="GO" id="GO:0005634">
    <property type="term" value="C:nucleus"/>
    <property type="evidence" value="ECO:0007669"/>
    <property type="project" value="InterPro"/>
</dbReference>
<keyword evidence="3 8" id="KW-0863">Zinc-finger</keyword>
<dbReference type="GO" id="GO:0008270">
    <property type="term" value="F:zinc ion binding"/>
    <property type="evidence" value="ECO:0007669"/>
    <property type="project" value="UniProtKB-KW"/>
</dbReference>